<dbReference type="Gene3D" id="3.40.50.620">
    <property type="entry name" value="HUPs"/>
    <property type="match status" value="1"/>
</dbReference>
<dbReference type="STRING" id="94208.A0A2S4L1G1"/>
<dbReference type="InterPro" id="IPR003694">
    <property type="entry name" value="NAD_synthase"/>
</dbReference>
<proteinExistence type="predicted"/>
<evidence type="ECO:0000256" key="1">
    <source>
        <dbReference type="ARBA" id="ARBA00022598"/>
    </source>
</evidence>
<dbReference type="EMBL" id="PKSG01000347">
    <property type="protein sequence ID" value="POR36274.1"/>
    <property type="molecule type" value="Genomic_DNA"/>
</dbReference>
<gene>
    <name evidence="2" type="ORF">TPAR_03515</name>
</gene>
<comment type="caution">
    <text evidence="2">The sequence shown here is derived from an EMBL/GenBank/DDBJ whole genome shotgun (WGS) entry which is preliminary data.</text>
</comment>
<reference evidence="2 3" key="1">
    <citation type="submission" date="2018-01" db="EMBL/GenBank/DDBJ databases">
        <title>Harnessing the power of phylogenomics to disentangle the directionality and signatures of interkingdom host jumping in the parasitic fungal genus Tolypocladium.</title>
        <authorList>
            <person name="Quandt C.A."/>
            <person name="Patterson W."/>
            <person name="Spatafora J.W."/>
        </authorList>
    </citation>
    <scope>NUCLEOTIDE SEQUENCE [LARGE SCALE GENOMIC DNA]</scope>
    <source>
        <strain evidence="2 3">NRBC 100945</strain>
    </source>
</reference>
<dbReference type="PANTHER" id="PTHR23090:SF9">
    <property type="entry name" value="GLUTAMINE-DEPENDENT NAD(+) SYNTHETASE"/>
    <property type="match status" value="1"/>
</dbReference>
<dbReference type="OrthoDB" id="2020662at2759"/>
<sequence length="429" mass="47685">MYLHSYSNSTRKLGGISIYANTTGLVDGPNSPLRPSRLLPLWSISRKSGATAVASVETSNLLGSRTSLVSNAISSYLVRSKISSYVTNQRDFSNDRAPNLEPYGRDPHSYGRLPMAVLGENKLGRFFLALLGGLDSSTVALFVYGMARLVLPSISRGEETTLQDLRRVMGNENFTPVTPQDIVSRLLHTEGKEAGRDDRGLSFHIAIDETVTTYETMVKKKLNFTPKYHAAGDSAAENVARQNIQAPRNLSRAGSGNVDEGSPDARCNLRGYFTKYASAELHNRWFAAPRYSADIAPLGSISKNDAKDFQRWAREKWDLPILTEFIGATPTAELLPLSAGIMRKVDKLGPWSAYLRLLSEWKHRPGFGPRQIAEKVFRFYGSHALDRHKSCTTTPSVHLSPYDPDDNTFDLRPFLSNVEQLEEKLAEKK</sequence>
<dbReference type="PANTHER" id="PTHR23090">
    <property type="entry name" value="NH 3 /GLUTAMINE-DEPENDENT NAD + SYNTHETASE"/>
    <property type="match status" value="1"/>
</dbReference>
<dbReference type="GO" id="GO:0005737">
    <property type="term" value="C:cytoplasm"/>
    <property type="evidence" value="ECO:0007669"/>
    <property type="project" value="InterPro"/>
</dbReference>
<organism evidence="2 3">
    <name type="scientific">Tolypocladium paradoxum</name>
    <dbReference type="NCBI Taxonomy" id="94208"/>
    <lineage>
        <taxon>Eukaryota</taxon>
        <taxon>Fungi</taxon>
        <taxon>Dikarya</taxon>
        <taxon>Ascomycota</taxon>
        <taxon>Pezizomycotina</taxon>
        <taxon>Sordariomycetes</taxon>
        <taxon>Hypocreomycetidae</taxon>
        <taxon>Hypocreales</taxon>
        <taxon>Ophiocordycipitaceae</taxon>
        <taxon>Tolypocladium</taxon>
    </lineage>
</organism>
<keyword evidence="1" id="KW-0436">Ligase</keyword>
<evidence type="ECO:0000313" key="3">
    <source>
        <dbReference type="Proteomes" id="UP000237481"/>
    </source>
</evidence>
<accession>A0A2S4L1G1</accession>
<dbReference type="GO" id="GO:0003952">
    <property type="term" value="F:NAD+ synthase (glutamine-hydrolyzing) activity"/>
    <property type="evidence" value="ECO:0007669"/>
    <property type="project" value="InterPro"/>
</dbReference>
<dbReference type="AlphaFoldDB" id="A0A2S4L1G1"/>
<dbReference type="Proteomes" id="UP000237481">
    <property type="component" value="Unassembled WGS sequence"/>
</dbReference>
<dbReference type="GO" id="GO:0009435">
    <property type="term" value="P:NAD+ biosynthetic process"/>
    <property type="evidence" value="ECO:0007669"/>
    <property type="project" value="InterPro"/>
</dbReference>
<dbReference type="InterPro" id="IPR014729">
    <property type="entry name" value="Rossmann-like_a/b/a_fold"/>
</dbReference>
<evidence type="ECO:0000313" key="2">
    <source>
        <dbReference type="EMBL" id="POR36274.1"/>
    </source>
</evidence>
<dbReference type="GO" id="GO:0004359">
    <property type="term" value="F:glutaminase activity"/>
    <property type="evidence" value="ECO:0007669"/>
    <property type="project" value="InterPro"/>
</dbReference>
<keyword evidence="3" id="KW-1185">Reference proteome</keyword>
<dbReference type="SUPFAM" id="SSF52402">
    <property type="entry name" value="Adenine nucleotide alpha hydrolases-like"/>
    <property type="match status" value="1"/>
</dbReference>
<name>A0A2S4L1G1_9HYPO</name>
<protein>
    <submittedName>
        <fullName evidence="2">Glutamine-dependent NAD(+) synthetase</fullName>
    </submittedName>
</protein>